<proteinExistence type="predicted"/>
<comment type="caution">
    <text evidence="2">The sequence shown here is derived from an EMBL/GenBank/DDBJ whole genome shotgun (WGS) entry which is preliminary data.</text>
</comment>
<accession>X0UIT8</accession>
<name>X0UIT8_9ZZZZ</name>
<gene>
    <name evidence="2" type="ORF">S01H1_32756</name>
</gene>
<organism evidence="2">
    <name type="scientific">marine sediment metagenome</name>
    <dbReference type="NCBI Taxonomy" id="412755"/>
    <lineage>
        <taxon>unclassified sequences</taxon>
        <taxon>metagenomes</taxon>
        <taxon>ecological metagenomes</taxon>
    </lineage>
</organism>
<dbReference type="EMBL" id="BARS01020302">
    <property type="protein sequence ID" value="GAG05689.1"/>
    <property type="molecule type" value="Genomic_DNA"/>
</dbReference>
<feature type="compositionally biased region" description="Basic and acidic residues" evidence="1">
    <location>
        <begin position="1"/>
        <end position="21"/>
    </location>
</feature>
<evidence type="ECO:0000256" key="1">
    <source>
        <dbReference type="SAM" id="MobiDB-lite"/>
    </source>
</evidence>
<feature type="region of interest" description="Disordered" evidence="1">
    <location>
        <begin position="1"/>
        <end position="29"/>
    </location>
</feature>
<protein>
    <submittedName>
        <fullName evidence="2">Uncharacterized protein</fullName>
    </submittedName>
</protein>
<sequence length="45" mass="5500">MPKFTMEEHNRRMQEIREKVRQPQVTQRPNVLQGLLDRARQKRGL</sequence>
<evidence type="ECO:0000313" key="2">
    <source>
        <dbReference type="EMBL" id="GAG05689.1"/>
    </source>
</evidence>
<dbReference type="AlphaFoldDB" id="X0UIT8"/>
<reference evidence="2" key="1">
    <citation type="journal article" date="2014" name="Front. Microbiol.">
        <title>High frequency of phylogenetically diverse reductive dehalogenase-homologous genes in deep subseafloor sedimentary metagenomes.</title>
        <authorList>
            <person name="Kawai M."/>
            <person name="Futagami T."/>
            <person name="Toyoda A."/>
            <person name="Takaki Y."/>
            <person name="Nishi S."/>
            <person name="Hori S."/>
            <person name="Arai W."/>
            <person name="Tsubouchi T."/>
            <person name="Morono Y."/>
            <person name="Uchiyama I."/>
            <person name="Ito T."/>
            <person name="Fujiyama A."/>
            <person name="Inagaki F."/>
            <person name="Takami H."/>
        </authorList>
    </citation>
    <scope>NUCLEOTIDE SEQUENCE</scope>
    <source>
        <strain evidence="2">Expedition CK06-06</strain>
    </source>
</reference>